<dbReference type="SUPFAM" id="SSF50969">
    <property type="entry name" value="YVTN repeat-like/Quinoprotein amine dehydrogenase"/>
    <property type="match status" value="1"/>
</dbReference>
<feature type="domain" description="Pyrrolo-quinoline quinone repeat" evidence="1">
    <location>
        <begin position="100"/>
        <end position="234"/>
    </location>
</feature>
<keyword evidence="3" id="KW-1185">Reference proteome</keyword>
<dbReference type="EMBL" id="JAUHQA010000001">
    <property type="protein sequence ID" value="MDN4479504.1"/>
    <property type="molecule type" value="Genomic_DNA"/>
</dbReference>
<organism evidence="2 3">
    <name type="scientific">Demequina muriae</name>
    <dbReference type="NCBI Taxonomy" id="3051664"/>
    <lineage>
        <taxon>Bacteria</taxon>
        <taxon>Bacillati</taxon>
        <taxon>Actinomycetota</taxon>
        <taxon>Actinomycetes</taxon>
        <taxon>Micrococcales</taxon>
        <taxon>Demequinaceae</taxon>
        <taxon>Demequina</taxon>
    </lineage>
</organism>
<evidence type="ECO:0000259" key="1">
    <source>
        <dbReference type="Pfam" id="PF13360"/>
    </source>
</evidence>
<gene>
    <name evidence="2" type="ORF">QQX02_01020</name>
</gene>
<dbReference type="Pfam" id="PF13360">
    <property type="entry name" value="PQQ_2"/>
    <property type="match status" value="1"/>
</dbReference>
<dbReference type="InterPro" id="IPR011044">
    <property type="entry name" value="Quino_amine_DH_bsu"/>
</dbReference>
<name>A0ABT8GDJ6_9MICO</name>
<proteinExistence type="predicted"/>
<dbReference type="RefSeq" id="WP_301140662.1">
    <property type="nucleotide sequence ID" value="NZ_JAUHQA010000001.1"/>
</dbReference>
<protein>
    <recommendedName>
        <fullName evidence="1">Pyrrolo-quinoline quinone repeat domain-containing protein</fullName>
    </recommendedName>
</protein>
<dbReference type="InterPro" id="IPR015943">
    <property type="entry name" value="WD40/YVTN_repeat-like_dom_sf"/>
</dbReference>
<dbReference type="Gene3D" id="2.130.10.10">
    <property type="entry name" value="YVTN repeat-like/Quinoprotein amine dehydrogenase"/>
    <property type="match status" value="1"/>
</dbReference>
<evidence type="ECO:0000313" key="2">
    <source>
        <dbReference type="EMBL" id="MDN4479504.1"/>
    </source>
</evidence>
<reference evidence="2" key="1">
    <citation type="submission" date="2023-06" db="EMBL/GenBank/DDBJ databases">
        <title>Egi l300058.</title>
        <authorList>
            <person name="Gao L."/>
            <person name="Fang B.-Z."/>
            <person name="Li W.-J."/>
        </authorList>
    </citation>
    <scope>NUCLEOTIDE SEQUENCE</scope>
    <source>
        <strain evidence="2">EGI L300058</strain>
    </source>
</reference>
<dbReference type="InterPro" id="IPR002372">
    <property type="entry name" value="PQQ_rpt_dom"/>
</dbReference>
<evidence type="ECO:0000313" key="3">
    <source>
        <dbReference type="Proteomes" id="UP001172708"/>
    </source>
</evidence>
<comment type="caution">
    <text evidence="2">The sequence shown here is derived from an EMBL/GenBank/DDBJ whole genome shotgun (WGS) entry which is preliminary data.</text>
</comment>
<dbReference type="Proteomes" id="UP001172708">
    <property type="component" value="Unassembled WGS sequence"/>
</dbReference>
<accession>A0ABT8GDJ6</accession>
<sequence length="347" mass="35555">MDPVPVDTTGLRMPLQLDGSDAVDPGWEVDPHHLEGIFLAPVESDGALAFTPIDSDGTALWTARRPLACAGFTLTLGADGAPLAVLNDSTPTADALSATTATAYDLRTGERVWGPVDVPGPHQGPGLVYASPPAEAMGETGPRLALDAASGRVIADERDGTARVVAERHGTVVLQEGDQLRATEGDRVLWEIPVPEGVDRAQSPPGQSLAGAMLALRTADERSTIVDLTTGAVVATDVTSAAWDATTGTLVATDGTRAWAVDAQTGETSWDVPASPDARIVSAGGAQAYLRDGDTIHVHNTLTGAANPGYEPAMEGTIAVPRAIATTGAATFAHEGGVLLATTPTLP</sequence>